<dbReference type="PROSITE" id="PS50175">
    <property type="entry name" value="ASP_PROT_RETROV"/>
    <property type="match status" value="1"/>
</dbReference>
<evidence type="ECO:0000256" key="1">
    <source>
        <dbReference type="ARBA" id="ARBA00022801"/>
    </source>
</evidence>
<dbReference type="GO" id="GO:0004190">
    <property type="term" value="F:aspartic-type endopeptidase activity"/>
    <property type="evidence" value="ECO:0007669"/>
    <property type="project" value="InterPro"/>
</dbReference>
<dbReference type="Proteomes" id="UP000219327">
    <property type="component" value="Unassembled WGS sequence"/>
</dbReference>
<comment type="caution">
    <text evidence="3">The sequence shown here is derived from an EMBL/GenBank/DDBJ whole genome shotgun (WGS) entry which is preliminary data.</text>
</comment>
<gene>
    <name evidence="3" type="ORF">CNE99_06045</name>
</gene>
<dbReference type="SUPFAM" id="SSF50630">
    <property type="entry name" value="Acid proteases"/>
    <property type="match status" value="1"/>
</dbReference>
<dbReference type="Pfam" id="PF13650">
    <property type="entry name" value="Asp_protease_2"/>
    <property type="match status" value="1"/>
</dbReference>
<proteinExistence type="predicted"/>
<feature type="domain" description="Peptidase A2" evidence="2">
    <location>
        <begin position="54"/>
        <end position="69"/>
    </location>
</feature>
<reference evidence="3 4" key="1">
    <citation type="submission" date="2017-08" db="EMBL/GenBank/DDBJ databases">
        <title>Fine stratification of microbial communities through a metagenomic profile of the photic zone.</title>
        <authorList>
            <person name="Haro-Moreno J.M."/>
            <person name="Lopez-Perez M."/>
            <person name="De La Torre J."/>
            <person name="Picazo A."/>
            <person name="Camacho A."/>
            <person name="Rodriguez-Valera F."/>
        </authorList>
    </citation>
    <scope>NUCLEOTIDE SEQUENCE [LARGE SCALE GENOMIC DNA]</scope>
    <source>
        <strain evidence="3">MED-G24</strain>
    </source>
</reference>
<dbReference type="EMBL" id="NTKD01000028">
    <property type="protein sequence ID" value="PDH39189.1"/>
    <property type="molecule type" value="Genomic_DNA"/>
</dbReference>
<sequence>MSQGCSSRSCCSSRPVTLYHGRHRITPSPIWSRFHWRSYPVITRCSPSNYRLPVIFLLDTGANRTIIRDSRLSHCHIERAESQGQTRLINLQDIERGRAHDINSISINDISFPLNQILSANLDHLLDPIESVSTISIDGVLGMDALLSLGTLLDIRTVTLYIEPIK</sequence>
<dbReference type="GO" id="GO:0006508">
    <property type="term" value="P:proteolysis"/>
    <property type="evidence" value="ECO:0007669"/>
    <property type="project" value="InterPro"/>
</dbReference>
<dbReference type="Gene3D" id="2.40.70.10">
    <property type="entry name" value="Acid Proteases"/>
    <property type="match status" value="1"/>
</dbReference>
<organism evidence="3 4">
    <name type="scientific">OM182 bacterium MED-G24</name>
    <dbReference type="NCBI Taxonomy" id="1986255"/>
    <lineage>
        <taxon>Bacteria</taxon>
        <taxon>Pseudomonadati</taxon>
        <taxon>Pseudomonadota</taxon>
        <taxon>Gammaproteobacteria</taxon>
        <taxon>OMG group</taxon>
        <taxon>OM182 clade</taxon>
    </lineage>
</organism>
<keyword evidence="1" id="KW-0378">Hydrolase</keyword>
<dbReference type="InterPro" id="IPR001995">
    <property type="entry name" value="Peptidase_A2_cat"/>
</dbReference>
<evidence type="ECO:0000313" key="3">
    <source>
        <dbReference type="EMBL" id="PDH39189.1"/>
    </source>
</evidence>
<accession>A0A2A5WRS3</accession>
<dbReference type="InterPro" id="IPR021109">
    <property type="entry name" value="Peptidase_aspartic_dom_sf"/>
</dbReference>
<dbReference type="InterPro" id="IPR001969">
    <property type="entry name" value="Aspartic_peptidase_AS"/>
</dbReference>
<name>A0A2A5WRS3_9GAMM</name>
<protein>
    <recommendedName>
        <fullName evidence="2">Peptidase A2 domain-containing protein</fullName>
    </recommendedName>
</protein>
<dbReference type="PROSITE" id="PS00141">
    <property type="entry name" value="ASP_PROTEASE"/>
    <property type="match status" value="1"/>
</dbReference>
<evidence type="ECO:0000313" key="4">
    <source>
        <dbReference type="Proteomes" id="UP000219327"/>
    </source>
</evidence>
<evidence type="ECO:0000259" key="2">
    <source>
        <dbReference type="PROSITE" id="PS50175"/>
    </source>
</evidence>
<dbReference type="AlphaFoldDB" id="A0A2A5WRS3"/>